<gene>
    <name evidence="2" type="ORF">SS50377_28147</name>
</gene>
<reference evidence="2 3" key="1">
    <citation type="journal article" date="2014" name="PLoS Genet.">
        <title>The Genome of Spironucleus salmonicida Highlights a Fish Pathogen Adapted to Fluctuating Environments.</title>
        <authorList>
            <person name="Xu F."/>
            <person name="Jerlstrom-Hultqvist J."/>
            <person name="Einarsson E."/>
            <person name="Astvaldsson A."/>
            <person name="Svard S.G."/>
            <person name="Andersson J.O."/>
        </authorList>
    </citation>
    <scope>NUCLEOTIDE SEQUENCE [LARGE SCALE GENOMIC DNA]</scope>
    <source>
        <strain evidence="2 3">ATCC 50377</strain>
    </source>
</reference>
<dbReference type="GO" id="GO:0005525">
    <property type="term" value="F:GTP binding"/>
    <property type="evidence" value="ECO:0007669"/>
    <property type="project" value="InterPro"/>
</dbReference>
<accession>A0A9P8RV71</accession>
<dbReference type="EMBL" id="AUWU02000008">
    <property type="protein sequence ID" value="KAH0570172.1"/>
    <property type="molecule type" value="Genomic_DNA"/>
</dbReference>
<evidence type="ECO:0000313" key="2">
    <source>
        <dbReference type="EMBL" id="KAH0570172.1"/>
    </source>
</evidence>
<dbReference type="GO" id="GO:0003924">
    <property type="term" value="F:GTPase activity"/>
    <property type="evidence" value="ECO:0007669"/>
    <property type="project" value="InterPro"/>
</dbReference>
<name>A0A9P8RV71_9EUKA</name>
<protein>
    <submittedName>
        <fullName evidence="2">Tem-1-like protein</fullName>
    </submittedName>
</protein>
<dbReference type="PROSITE" id="PS51419">
    <property type="entry name" value="RAB"/>
    <property type="match status" value="1"/>
</dbReference>
<dbReference type="RefSeq" id="XP_067760945.1">
    <property type="nucleotide sequence ID" value="XM_067911923.1"/>
</dbReference>
<dbReference type="PROSITE" id="PS51421">
    <property type="entry name" value="RAS"/>
    <property type="match status" value="1"/>
</dbReference>
<keyword evidence="3" id="KW-1185">Reference proteome</keyword>
<dbReference type="AlphaFoldDB" id="A0A9P8RV71"/>
<dbReference type="PANTHER" id="PTHR47978">
    <property type="match status" value="1"/>
</dbReference>
<dbReference type="SMART" id="SM00175">
    <property type="entry name" value="RAB"/>
    <property type="match status" value="1"/>
</dbReference>
<dbReference type="SUPFAM" id="SSF52540">
    <property type="entry name" value="P-loop containing nucleoside triphosphate hydrolases"/>
    <property type="match status" value="1"/>
</dbReference>
<dbReference type="SMART" id="SM00174">
    <property type="entry name" value="RHO"/>
    <property type="match status" value="1"/>
</dbReference>
<dbReference type="InterPro" id="IPR001806">
    <property type="entry name" value="Small_GTPase"/>
</dbReference>
<comment type="caution">
    <text evidence="2">The sequence shown here is derived from an EMBL/GenBank/DDBJ whole genome shotgun (WGS) entry which is preliminary data.</text>
</comment>
<dbReference type="Pfam" id="PF00071">
    <property type="entry name" value="Ras"/>
    <property type="match status" value="1"/>
</dbReference>
<dbReference type="FunFam" id="3.40.50.300:FF:001447">
    <property type="entry name" value="Ras-related protein Rab-1B"/>
    <property type="match status" value="1"/>
</dbReference>
<dbReference type="PRINTS" id="PR00449">
    <property type="entry name" value="RASTRNSFRMNG"/>
</dbReference>
<dbReference type="OrthoDB" id="6585768at2759"/>
<proteinExistence type="predicted"/>
<evidence type="ECO:0000256" key="1">
    <source>
        <dbReference type="ARBA" id="ARBA00022741"/>
    </source>
</evidence>
<sequence>MTETVQVKMSLFGNAETGKTSLLTRYISGEYTHNYIQTLGVGFREKQINIGTQPVTLALWDIGGEAEFQTMIPLSADGAHVILFCFDLSQPATLAAVKSWYRQVRAINREAHAVLVGAKWDLFMSVDEKQRSETLAMARKYAKTMAAPLVFVSAEKGVNVNRLFKLCIAKVFGLPLPSEQCSDETKPIFEFE</sequence>
<evidence type="ECO:0000313" key="3">
    <source>
        <dbReference type="Proteomes" id="UP000018208"/>
    </source>
</evidence>
<dbReference type="GeneID" id="94302170"/>
<keyword evidence="1" id="KW-0547">Nucleotide-binding</keyword>
<organism evidence="2 3">
    <name type="scientific">Spironucleus salmonicida</name>
    <dbReference type="NCBI Taxonomy" id="348837"/>
    <lineage>
        <taxon>Eukaryota</taxon>
        <taxon>Metamonada</taxon>
        <taxon>Diplomonadida</taxon>
        <taxon>Hexamitidae</taxon>
        <taxon>Hexamitinae</taxon>
        <taxon>Spironucleus</taxon>
    </lineage>
</organism>
<dbReference type="SMART" id="SM00173">
    <property type="entry name" value="RAS"/>
    <property type="match status" value="1"/>
</dbReference>
<dbReference type="KEGG" id="ssao:94302170"/>
<dbReference type="Gene3D" id="3.40.50.300">
    <property type="entry name" value="P-loop containing nucleotide triphosphate hydrolases"/>
    <property type="match status" value="1"/>
</dbReference>
<dbReference type="Proteomes" id="UP000018208">
    <property type="component" value="Unassembled WGS sequence"/>
</dbReference>
<dbReference type="NCBIfam" id="TIGR00231">
    <property type="entry name" value="small_GTP"/>
    <property type="match status" value="1"/>
</dbReference>
<dbReference type="InterPro" id="IPR005225">
    <property type="entry name" value="Small_GTP-bd"/>
</dbReference>
<dbReference type="InterPro" id="IPR027417">
    <property type="entry name" value="P-loop_NTPase"/>
</dbReference>